<dbReference type="EMBL" id="KQ976417">
    <property type="protein sequence ID" value="KYM89627.1"/>
    <property type="molecule type" value="Genomic_DNA"/>
</dbReference>
<feature type="compositionally biased region" description="Basic and acidic residues" evidence="1">
    <location>
        <begin position="52"/>
        <end position="64"/>
    </location>
</feature>
<name>A0A195BRG6_9HYME</name>
<dbReference type="AlphaFoldDB" id="A0A195BRG6"/>
<feature type="region of interest" description="Disordered" evidence="1">
    <location>
        <begin position="30"/>
        <end position="64"/>
    </location>
</feature>
<accession>A0A195BRG6</accession>
<dbReference type="Proteomes" id="UP000078540">
    <property type="component" value="Unassembled WGS sequence"/>
</dbReference>
<evidence type="ECO:0000313" key="3">
    <source>
        <dbReference type="Proteomes" id="UP000078540"/>
    </source>
</evidence>
<gene>
    <name evidence="2" type="ORF">ALC53_01939</name>
</gene>
<protein>
    <submittedName>
        <fullName evidence="2">Uncharacterized protein</fullName>
    </submittedName>
</protein>
<keyword evidence="3" id="KW-1185">Reference proteome</keyword>
<evidence type="ECO:0000313" key="2">
    <source>
        <dbReference type="EMBL" id="KYM89627.1"/>
    </source>
</evidence>
<evidence type="ECO:0000256" key="1">
    <source>
        <dbReference type="SAM" id="MobiDB-lite"/>
    </source>
</evidence>
<reference evidence="2 3" key="1">
    <citation type="submission" date="2015-09" db="EMBL/GenBank/DDBJ databases">
        <title>Atta colombica WGS genome.</title>
        <authorList>
            <person name="Nygaard S."/>
            <person name="Hu H."/>
            <person name="Boomsma J."/>
            <person name="Zhang G."/>
        </authorList>
    </citation>
    <scope>NUCLEOTIDE SEQUENCE [LARGE SCALE GENOMIC DNA]</scope>
    <source>
        <strain evidence="2">Treedump-2</strain>
        <tissue evidence="2">Whole body</tissue>
    </source>
</reference>
<organism evidence="2 3">
    <name type="scientific">Atta colombica</name>
    <dbReference type="NCBI Taxonomy" id="520822"/>
    <lineage>
        <taxon>Eukaryota</taxon>
        <taxon>Metazoa</taxon>
        <taxon>Ecdysozoa</taxon>
        <taxon>Arthropoda</taxon>
        <taxon>Hexapoda</taxon>
        <taxon>Insecta</taxon>
        <taxon>Pterygota</taxon>
        <taxon>Neoptera</taxon>
        <taxon>Endopterygota</taxon>
        <taxon>Hymenoptera</taxon>
        <taxon>Apocrita</taxon>
        <taxon>Aculeata</taxon>
        <taxon>Formicoidea</taxon>
        <taxon>Formicidae</taxon>
        <taxon>Myrmicinae</taxon>
        <taxon>Atta</taxon>
    </lineage>
</organism>
<proteinExistence type="predicted"/>
<sequence length="64" mass="7130">MRTHTPPTIDPKARSGCSHICVRSHIRYRRKEGSGAGEGGRLRGRINGTGKAETDETRVRTIER</sequence>